<dbReference type="PANTHER" id="PTHR24346">
    <property type="entry name" value="MAP/MICROTUBULE AFFINITY-REGULATING KINASE"/>
    <property type="match status" value="1"/>
</dbReference>
<dbReference type="RefSeq" id="XP_004027439.1">
    <property type="nucleotide sequence ID" value="XM_004027390.1"/>
</dbReference>
<keyword evidence="11" id="KW-1185">Reference proteome</keyword>
<reference evidence="10 11" key="1">
    <citation type="submission" date="2011-07" db="EMBL/GenBank/DDBJ databases">
        <authorList>
            <person name="Coyne R."/>
            <person name="Brami D."/>
            <person name="Johnson J."/>
            <person name="Hostetler J."/>
            <person name="Hannick L."/>
            <person name="Clark T."/>
            <person name="Cassidy-Hanley D."/>
            <person name="Inman J."/>
        </authorList>
    </citation>
    <scope>NUCLEOTIDE SEQUENCE [LARGE SCALE GENOMIC DNA]</scope>
    <source>
        <strain evidence="10 11">G5</strain>
    </source>
</reference>
<organism evidence="10 11">
    <name type="scientific">Ichthyophthirius multifiliis</name>
    <name type="common">White spot disease agent</name>
    <name type="synonym">Ich</name>
    <dbReference type="NCBI Taxonomy" id="5932"/>
    <lineage>
        <taxon>Eukaryota</taxon>
        <taxon>Sar</taxon>
        <taxon>Alveolata</taxon>
        <taxon>Ciliophora</taxon>
        <taxon>Intramacronucleata</taxon>
        <taxon>Oligohymenophorea</taxon>
        <taxon>Hymenostomatida</taxon>
        <taxon>Ophryoglenina</taxon>
        <taxon>Ichthyophthirius</taxon>
    </lineage>
</organism>
<evidence type="ECO:0000259" key="9">
    <source>
        <dbReference type="PROSITE" id="PS50011"/>
    </source>
</evidence>
<dbReference type="FunFam" id="1.10.510.10:FF:000571">
    <property type="entry name" value="Maternal embryonic leucine zipper kinase"/>
    <property type="match status" value="1"/>
</dbReference>
<dbReference type="PROSITE" id="PS00108">
    <property type="entry name" value="PROTEIN_KINASE_ST"/>
    <property type="match status" value="1"/>
</dbReference>
<evidence type="ECO:0000256" key="4">
    <source>
        <dbReference type="ARBA" id="ARBA00022741"/>
    </source>
</evidence>
<dbReference type="GO" id="GO:0035556">
    <property type="term" value="P:intracellular signal transduction"/>
    <property type="evidence" value="ECO:0007669"/>
    <property type="project" value="TreeGrafter"/>
</dbReference>
<evidence type="ECO:0000256" key="8">
    <source>
        <dbReference type="RuleBase" id="RU000304"/>
    </source>
</evidence>
<dbReference type="FunFam" id="3.30.200.20:FF:000003">
    <property type="entry name" value="Non-specific serine/threonine protein kinase"/>
    <property type="match status" value="1"/>
</dbReference>
<feature type="binding site" evidence="7">
    <location>
        <position position="62"/>
    </location>
    <ligand>
        <name>ATP</name>
        <dbReference type="ChEBI" id="CHEBI:30616"/>
    </ligand>
</feature>
<dbReference type="Pfam" id="PF00069">
    <property type="entry name" value="Pkinase"/>
    <property type="match status" value="1"/>
</dbReference>
<evidence type="ECO:0000256" key="6">
    <source>
        <dbReference type="ARBA" id="ARBA00022840"/>
    </source>
</evidence>
<sequence length="283" mass="32295">MSSNNLKNYQIPQQKINSSLTQIPSPNINLENYQLCSQIGSGSYAVVKLAINKLTNQKVAIKIYEKEKLCDPHKMKNVKREIDILNHTSHPNIIKLIKVIDAPTTLNLVLEYIGNSSLYNYLKQKPNRRLQESDARKIFIQVIEGIKYLHNKNIIHRDIKLENLLIDEDQNVKIIDFGFAVCITSDRKLTSFCGTPSYMAPEIVSKTDYYGPPVDIWTCGVLLFVLFCGAFPFKGIDESDLYKKIKECELEIPSYVPNGVKSLISLILKKNPQDRLTIDQFSI</sequence>
<dbReference type="InterPro" id="IPR017441">
    <property type="entry name" value="Protein_kinase_ATP_BS"/>
</dbReference>
<dbReference type="GeneID" id="14904156"/>
<dbReference type="Gene3D" id="1.10.510.10">
    <property type="entry name" value="Transferase(Phosphotransferase) domain 1"/>
    <property type="match status" value="1"/>
</dbReference>
<dbReference type="EC" id="2.7.11.17" evidence="10"/>
<dbReference type="OMA" id="CEEDWIH"/>
<evidence type="ECO:0000256" key="7">
    <source>
        <dbReference type="PROSITE-ProRule" id="PRU10141"/>
    </source>
</evidence>
<dbReference type="InterPro" id="IPR000719">
    <property type="entry name" value="Prot_kinase_dom"/>
</dbReference>
<dbReference type="SMART" id="SM00220">
    <property type="entry name" value="S_TKc"/>
    <property type="match status" value="1"/>
</dbReference>
<evidence type="ECO:0000313" key="10">
    <source>
        <dbReference type="EMBL" id="EGR28094.1"/>
    </source>
</evidence>
<keyword evidence="5 10" id="KW-0418">Kinase</keyword>
<evidence type="ECO:0000313" key="11">
    <source>
        <dbReference type="Proteomes" id="UP000008983"/>
    </source>
</evidence>
<dbReference type="SUPFAM" id="SSF56112">
    <property type="entry name" value="Protein kinase-like (PK-like)"/>
    <property type="match status" value="1"/>
</dbReference>
<protein>
    <submittedName>
        <fullName evidence="10">Protein kinase domain protein</fullName>
        <ecNumber evidence="10">2.7.11.17</ecNumber>
    </submittedName>
</protein>
<comment type="similarity">
    <text evidence="8">Belongs to the protein kinase superfamily.</text>
</comment>
<dbReference type="STRING" id="857967.G0R371"/>
<dbReference type="PROSITE" id="PS50011">
    <property type="entry name" value="PROTEIN_KINASE_DOM"/>
    <property type="match status" value="1"/>
</dbReference>
<keyword evidence="2 8" id="KW-0723">Serine/threonine-protein kinase</keyword>
<evidence type="ECO:0000256" key="1">
    <source>
        <dbReference type="ARBA" id="ARBA00011245"/>
    </source>
</evidence>
<keyword evidence="6 7" id="KW-0067">ATP-binding</keyword>
<dbReference type="InterPro" id="IPR008271">
    <property type="entry name" value="Ser/Thr_kinase_AS"/>
</dbReference>
<evidence type="ECO:0000256" key="3">
    <source>
        <dbReference type="ARBA" id="ARBA00022679"/>
    </source>
</evidence>
<proteinExistence type="inferred from homology"/>
<dbReference type="PROSITE" id="PS00107">
    <property type="entry name" value="PROTEIN_KINASE_ATP"/>
    <property type="match status" value="1"/>
</dbReference>
<accession>G0R371</accession>
<dbReference type="Proteomes" id="UP000008983">
    <property type="component" value="Unassembled WGS sequence"/>
</dbReference>
<dbReference type="OrthoDB" id="449424at2759"/>
<dbReference type="PANTHER" id="PTHR24346:SF30">
    <property type="entry name" value="MATERNAL EMBRYONIC LEUCINE ZIPPER KINASE"/>
    <property type="match status" value="1"/>
</dbReference>
<dbReference type="AlphaFoldDB" id="G0R371"/>
<dbReference type="PIRSF" id="PIRSF000654">
    <property type="entry name" value="Integrin-linked_kinase"/>
    <property type="match status" value="1"/>
</dbReference>
<feature type="domain" description="Protein kinase" evidence="9">
    <location>
        <begin position="33"/>
        <end position="283"/>
    </location>
</feature>
<dbReference type="CDD" id="cd14003">
    <property type="entry name" value="STKc_AMPK-like"/>
    <property type="match status" value="1"/>
</dbReference>
<name>G0R371_ICHMU</name>
<keyword evidence="3 10" id="KW-0808">Transferase</keyword>
<keyword evidence="4 7" id="KW-0547">Nucleotide-binding</keyword>
<dbReference type="GO" id="GO:0004683">
    <property type="term" value="F:calcium/calmodulin-dependent protein kinase activity"/>
    <property type="evidence" value="ECO:0007669"/>
    <property type="project" value="UniProtKB-EC"/>
</dbReference>
<dbReference type="InterPro" id="IPR011009">
    <property type="entry name" value="Kinase-like_dom_sf"/>
</dbReference>
<dbReference type="GO" id="GO:0005737">
    <property type="term" value="C:cytoplasm"/>
    <property type="evidence" value="ECO:0007669"/>
    <property type="project" value="TreeGrafter"/>
</dbReference>
<comment type="subunit">
    <text evidence="1">Monomer.</text>
</comment>
<evidence type="ECO:0000256" key="2">
    <source>
        <dbReference type="ARBA" id="ARBA00022527"/>
    </source>
</evidence>
<gene>
    <name evidence="10" type="ORF">IMG5_183510</name>
</gene>
<evidence type="ECO:0000256" key="5">
    <source>
        <dbReference type="ARBA" id="ARBA00022777"/>
    </source>
</evidence>
<dbReference type="eggNOG" id="KOG0583">
    <property type="taxonomic scope" value="Eukaryota"/>
</dbReference>
<dbReference type="InParanoid" id="G0R371"/>
<dbReference type="GO" id="GO:0005524">
    <property type="term" value="F:ATP binding"/>
    <property type="evidence" value="ECO:0007669"/>
    <property type="project" value="UniProtKB-UniRule"/>
</dbReference>
<dbReference type="EMBL" id="GL984293">
    <property type="protein sequence ID" value="EGR28094.1"/>
    <property type="molecule type" value="Genomic_DNA"/>
</dbReference>